<proteinExistence type="predicted"/>
<dbReference type="AlphaFoldDB" id="A0A1H7XTZ3"/>
<accession>A0A1H7XTZ3</accession>
<evidence type="ECO:0000313" key="1">
    <source>
        <dbReference type="EMBL" id="SEM36628.1"/>
    </source>
</evidence>
<name>A0A1H7XTZ3_9BACT</name>
<keyword evidence="2" id="KW-1185">Reference proteome</keyword>
<evidence type="ECO:0000313" key="2">
    <source>
        <dbReference type="Proteomes" id="UP000198744"/>
    </source>
</evidence>
<dbReference type="EMBL" id="FOBS01000012">
    <property type="protein sequence ID" value="SEM36628.1"/>
    <property type="molecule type" value="Genomic_DNA"/>
</dbReference>
<organism evidence="1 2">
    <name type="scientific">Syntrophus gentianae</name>
    <dbReference type="NCBI Taxonomy" id="43775"/>
    <lineage>
        <taxon>Bacteria</taxon>
        <taxon>Pseudomonadati</taxon>
        <taxon>Thermodesulfobacteriota</taxon>
        <taxon>Syntrophia</taxon>
        <taxon>Syntrophales</taxon>
        <taxon>Syntrophaceae</taxon>
        <taxon>Syntrophus</taxon>
    </lineage>
</organism>
<protein>
    <recommendedName>
        <fullName evidence="3">Peptidase U49</fullName>
    </recommendedName>
</protein>
<dbReference type="Proteomes" id="UP000198744">
    <property type="component" value="Unassembled WGS sequence"/>
</dbReference>
<gene>
    <name evidence="1" type="ORF">SAMN04489760_1123</name>
</gene>
<dbReference type="STRING" id="43775.SAMN04489760_1123"/>
<sequence>MTCAIDVALAQFESTDPFIQRALQAMVPLLEGTEASERLANSQLYVVDYRDAPPDILKGRFYTDNCAALLEEQAILVNEAYLLETEAAMRSFGLAGKLYAIPYLRSDEDLFGLVDRIQPDPRRYVNRLRLLDHLPGREEADSEAVDSLAILLMFLIGHELGHLNQNQDQRAFGAFIDPEAPLETHVGSSLVKLARHVRELNRLGCTLPVFREVIDESSEIGLNVKNWCEKLSDSQLNYQHWYLDESNADDHAAVLLQQVLDRMVATNPFRADHLLACIVNALFATALYYWQRDLMIFLCKLGCNKLTNVMDLALIMARQHENYIHAADLFGEVHRFTLLRAILTMDALLHARGAYSEPIDKPVRRIEPVNELPELDRNIARECLLREQLLCIHVDTAVKIAYSCLASGWMLESGKAREQIHYMVFESIQQSVGRLKELM</sequence>
<evidence type="ECO:0008006" key="3">
    <source>
        <dbReference type="Google" id="ProtNLM"/>
    </source>
</evidence>
<reference evidence="1 2" key="1">
    <citation type="submission" date="2016-10" db="EMBL/GenBank/DDBJ databases">
        <authorList>
            <person name="de Groot N.N."/>
        </authorList>
    </citation>
    <scope>NUCLEOTIDE SEQUENCE [LARGE SCALE GENOMIC DNA]</scope>
    <source>
        <strain evidence="1 2">DSM 8423</strain>
    </source>
</reference>